<dbReference type="Gene3D" id="3.40.50.1110">
    <property type="entry name" value="SGNH hydrolase"/>
    <property type="match status" value="2"/>
</dbReference>
<dbReference type="GeneID" id="17036863"/>
<feature type="compositionally biased region" description="Low complexity" evidence="1">
    <location>
        <begin position="445"/>
        <end position="465"/>
    </location>
</feature>
<name>I0YKJ4_COCSC</name>
<dbReference type="RefSeq" id="XP_005643457.1">
    <property type="nucleotide sequence ID" value="XM_005643400.1"/>
</dbReference>
<dbReference type="InterPro" id="IPR036514">
    <property type="entry name" value="SGNH_hydro_sf"/>
</dbReference>
<dbReference type="EMBL" id="AGSI01000021">
    <property type="protein sequence ID" value="EIE18913.1"/>
    <property type="molecule type" value="Genomic_DNA"/>
</dbReference>
<sequence>MSARDVCILTLVSVSLFIGPVVSTDAPAPATEGESRTLRVLVVVAHLLSQQFPNTAIEAVQIAESGEFLSEHLKKAETPGTYDYAALDPESIEKWDYVILQEESEQVALGGESEVGTRDAIAGLARLAAARGARVGVVLTWAWLDGSNDKFPSFEDMQNKVNGRYVELLRAVREDTGIPVFLAPVGLAWQAVRGVLSQQAALRPSQNGTAVLANATSPGANSSAKSGAPSAALQPAIAPSPADGSSAAPALGPEVVVSAANPSAVASFLTVPKAKAAAAARQPHGEAAAPVLAAPNLPLLAAICPRRAEVPAPSPAPDLAPAGLPLTNAAVPAPKLAPAGTPPAADAPAAAAVPGGGLGLAWTSISAGRKLLCQPRSAQSRSVRQDNAVELEQSMRGAGGGSMTAGRRHRLREVGEDEAAGAPEPVAEAPAPGVPAEAPEDEAPAPELSAEVPAAEGPAPEPQAEAPEDEASGPAVAEAPVLGPQVTVPESIKGEPVRSEISLPARSDSVPFTTTPGQNVSICRVKDFPARWNTFTEIYEEDGNHPSEKGTYLEGLIIASAITGCRMLGNPYDRGLETKWVGFLQALSDAVMFETTPPAFPQELWAPNGVQCTLK</sequence>
<comment type="caution">
    <text evidence="3">The sequence shown here is derived from an EMBL/GenBank/DDBJ whole genome shotgun (WGS) entry which is preliminary data.</text>
</comment>
<keyword evidence="4" id="KW-1185">Reference proteome</keyword>
<evidence type="ECO:0000313" key="3">
    <source>
        <dbReference type="EMBL" id="EIE18913.1"/>
    </source>
</evidence>
<evidence type="ECO:0000256" key="1">
    <source>
        <dbReference type="SAM" id="MobiDB-lite"/>
    </source>
</evidence>
<feature type="region of interest" description="Disordered" evidence="1">
    <location>
        <begin position="213"/>
        <end position="245"/>
    </location>
</feature>
<feature type="signal peptide" evidence="2">
    <location>
        <begin position="1"/>
        <end position="23"/>
    </location>
</feature>
<dbReference type="OrthoDB" id="519605at2759"/>
<feature type="compositionally biased region" description="Low complexity" evidence="1">
    <location>
        <begin position="235"/>
        <end position="245"/>
    </location>
</feature>
<reference evidence="3 4" key="1">
    <citation type="journal article" date="2012" name="Genome Biol.">
        <title>The genome of the polar eukaryotic microalga coccomyxa subellipsoidea reveals traits of cold adaptation.</title>
        <authorList>
            <person name="Blanc G."/>
            <person name="Agarkova I."/>
            <person name="Grimwood J."/>
            <person name="Kuo A."/>
            <person name="Brueggeman A."/>
            <person name="Dunigan D."/>
            <person name="Gurnon J."/>
            <person name="Ladunga I."/>
            <person name="Lindquist E."/>
            <person name="Lucas S."/>
            <person name="Pangilinan J."/>
            <person name="Proschold T."/>
            <person name="Salamov A."/>
            <person name="Schmutz J."/>
            <person name="Weeks D."/>
            <person name="Yamada T."/>
            <person name="Claverie J.M."/>
            <person name="Grigoriev I."/>
            <person name="Van Etten J."/>
            <person name="Lomsadze A."/>
            <person name="Borodovsky M."/>
        </authorList>
    </citation>
    <scope>NUCLEOTIDE SEQUENCE [LARGE SCALE GENOMIC DNA]</scope>
    <source>
        <strain evidence="3 4">C-169</strain>
    </source>
</reference>
<dbReference type="KEGG" id="csl:COCSUDRAFT_68076"/>
<organism evidence="3 4">
    <name type="scientific">Coccomyxa subellipsoidea (strain C-169)</name>
    <name type="common">Green microalga</name>
    <dbReference type="NCBI Taxonomy" id="574566"/>
    <lineage>
        <taxon>Eukaryota</taxon>
        <taxon>Viridiplantae</taxon>
        <taxon>Chlorophyta</taxon>
        <taxon>core chlorophytes</taxon>
        <taxon>Trebouxiophyceae</taxon>
        <taxon>Trebouxiophyceae incertae sedis</taxon>
        <taxon>Coccomyxaceae</taxon>
        <taxon>Coccomyxa</taxon>
        <taxon>Coccomyxa subellipsoidea</taxon>
    </lineage>
</organism>
<keyword evidence="2" id="KW-0732">Signal</keyword>
<accession>I0YKJ4</accession>
<gene>
    <name evidence="3" type="ORF">COCSUDRAFT_68076</name>
</gene>
<protein>
    <submittedName>
        <fullName evidence="3">Uncharacterized protein</fullName>
    </submittedName>
</protein>
<evidence type="ECO:0000256" key="2">
    <source>
        <dbReference type="SAM" id="SignalP"/>
    </source>
</evidence>
<dbReference type="AlphaFoldDB" id="I0YKJ4"/>
<proteinExistence type="predicted"/>
<evidence type="ECO:0000313" key="4">
    <source>
        <dbReference type="Proteomes" id="UP000007264"/>
    </source>
</evidence>
<feature type="region of interest" description="Disordered" evidence="1">
    <location>
        <begin position="374"/>
        <end position="500"/>
    </location>
</feature>
<dbReference type="Proteomes" id="UP000007264">
    <property type="component" value="Unassembled WGS sequence"/>
</dbReference>
<feature type="chain" id="PRO_5003636288" evidence="2">
    <location>
        <begin position="24"/>
        <end position="615"/>
    </location>
</feature>
<feature type="compositionally biased region" description="Low complexity" evidence="1">
    <location>
        <begin position="420"/>
        <end position="437"/>
    </location>
</feature>
<feature type="compositionally biased region" description="Polar residues" evidence="1">
    <location>
        <begin position="213"/>
        <end position="225"/>
    </location>
</feature>